<dbReference type="EMBL" id="CATKSH010000005">
    <property type="protein sequence ID" value="CAI9120279.1"/>
    <property type="molecule type" value="Genomic_DNA"/>
</dbReference>
<dbReference type="SUPFAM" id="SSF48452">
    <property type="entry name" value="TPR-like"/>
    <property type="match status" value="2"/>
</dbReference>
<feature type="chain" id="PRO_5041366840" description="Tetratricopeptide repeat protein" evidence="4">
    <location>
        <begin position="29"/>
        <end position="602"/>
    </location>
</feature>
<proteinExistence type="predicted"/>
<evidence type="ECO:0008006" key="7">
    <source>
        <dbReference type="Google" id="ProtNLM"/>
    </source>
</evidence>
<evidence type="ECO:0000256" key="1">
    <source>
        <dbReference type="ARBA" id="ARBA00022737"/>
    </source>
</evidence>
<evidence type="ECO:0000313" key="6">
    <source>
        <dbReference type="Proteomes" id="UP001176960"/>
    </source>
</evidence>
<organism evidence="5 6">
    <name type="scientific">Brytella acorum</name>
    <dbReference type="NCBI Taxonomy" id="2959299"/>
    <lineage>
        <taxon>Bacteria</taxon>
        <taxon>Pseudomonadati</taxon>
        <taxon>Pseudomonadota</taxon>
        <taxon>Alphaproteobacteria</taxon>
        <taxon>Acetobacterales</taxon>
        <taxon>Acetobacteraceae</taxon>
        <taxon>Brytella</taxon>
    </lineage>
</organism>
<evidence type="ECO:0000313" key="5">
    <source>
        <dbReference type="EMBL" id="CAI9120279.1"/>
    </source>
</evidence>
<dbReference type="InterPro" id="IPR011990">
    <property type="entry name" value="TPR-like_helical_dom_sf"/>
</dbReference>
<dbReference type="InterPro" id="IPR019734">
    <property type="entry name" value="TPR_rpt"/>
</dbReference>
<keyword evidence="6" id="KW-1185">Reference proteome</keyword>
<name>A0AA35Y158_9PROT</name>
<dbReference type="Pfam" id="PF13181">
    <property type="entry name" value="TPR_8"/>
    <property type="match status" value="1"/>
</dbReference>
<feature type="repeat" description="TPR" evidence="3">
    <location>
        <begin position="541"/>
        <end position="574"/>
    </location>
</feature>
<keyword evidence="2 3" id="KW-0802">TPR repeat</keyword>
<dbReference type="RefSeq" id="WP_289842522.1">
    <property type="nucleotide sequence ID" value="NZ_CATKSH010000005.1"/>
</dbReference>
<reference evidence="5" key="1">
    <citation type="submission" date="2023-03" db="EMBL/GenBank/DDBJ databases">
        <authorList>
            <person name="Cleenwerck I."/>
        </authorList>
    </citation>
    <scope>NUCLEOTIDE SEQUENCE</scope>
    <source>
        <strain evidence="5">LMG 32879</strain>
    </source>
</reference>
<dbReference type="Proteomes" id="UP001176960">
    <property type="component" value="Unassembled WGS sequence"/>
</dbReference>
<protein>
    <recommendedName>
        <fullName evidence="7">Tetratricopeptide repeat protein</fullName>
    </recommendedName>
</protein>
<evidence type="ECO:0000256" key="4">
    <source>
        <dbReference type="SAM" id="SignalP"/>
    </source>
</evidence>
<gene>
    <name evidence="5" type="ORF">LMG32879_001111</name>
</gene>
<dbReference type="SMART" id="SM00028">
    <property type="entry name" value="TPR"/>
    <property type="match status" value="4"/>
</dbReference>
<comment type="caution">
    <text evidence="5">The sequence shown here is derived from an EMBL/GenBank/DDBJ whole genome shotgun (WGS) entry which is preliminary data.</text>
</comment>
<accession>A0AA35Y158</accession>
<dbReference type="Gene3D" id="1.25.40.10">
    <property type="entry name" value="Tetratricopeptide repeat domain"/>
    <property type="match status" value="3"/>
</dbReference>
<dbReference type="AlphaFoldDB" id="A0AA35Y158"/>
<dbReference type="InterPro" id="IPR050498">
    <property type="entry name" value="Ycf3"/>
</dbReference>
<keyword evidence="4" id="KW-0732">Signal</keyword>
<sequence length="602" mass="64628">MMQTKSSCRQLISLGAAFALCWAIPVQAGALPGGKPVQSSRIADEAPLSSSLTGNVLAAVVFMERRDVSNADIALYQAVKAGMTDPPFIFMAMRTAAIDAGPEAAQRAVELAAMLPDGNMVQILRGNGAVYAGRWAEAERLFMAPSVNPGLMELASPVLRAWSRFGAGNPAAAIALLEQTHQIGIVGAINVLQAARIAASANDPRTEALFRRLHGAGSGLPPMLGYILAVQEADWLAAKHDPAGAERVLKSAATDIPPLALVLEHVRPNAQRVHGLTARQGLASYYFELASMLADPADARSPEHRRPEDSEKNEFRQMLLRQAIWFMPDLAIARISLAEELHREKRLAEAEPLLEGVAADDPLSPVADQALASIAQELRDLPAALAALQRLCRFQPKDVTILAEIGDIQQQLGHSREAIDAFTAALSGVSGMRAGVWPLYFGRALAYDALGERSKAQADLAHALALAPNEPELLNYAGYSDVLRGRNAEQALALLKHATALAPDNAEIRDSYAWALLKQAGDVAAAMPLFVSAADALPTDPEIAYHLGVAYWYRGRHLEARDQWNQALGFHPEKSTQALIEAALEKGPGLDIFEKKAAVKKQ</sequence>
<keyword evidence="1" id="KW-0677">Repeat</keyword>
<feature type="signal peptide" evidence="4">
    <location>
        <begin position="1"/>
        <end position="28"/>
    </location>
</feature>
<evidence type="ECO:0000256" key="3">
    <source>
        <dbReference type="PROSITE-ProRule" id="PRU00339"/>
    </source>
</evidence>
<dbReference type="PROSITE" id="PS50005">
    <property type="entry name" value="TPR"/>
    <property type="match status" value="1"/>
</dbReference>
<dbReference type="PANTHER" id="PTHR44858:SF1">
    <property type="entry name" value="UDP-N-ACETYLGLUCOSAMINE--PEPTIDE N-ACETYLGLUCOSAMINYLTRANSFERASE SPINDLY-RELATED"/>
    <property type="match status" value="1"/>
</dbReference>
<evidence type="ECO:0000256" key="2">
    <source>
        <dbReference type="ARBA" id="ARBA00022803"/>
    </source>
</evidence>
<dbReference type="PANTHER" id="PTHR44858">
    <property type="entry name" value="TETRATRICOPEPTIDE REPEAT PROTEIN 6"/>
    <property type="match status" value="1"/>
</dbReference>